<dbReference type="Gene3D" id="2.80.10.50">
    <property type="match status" value="1"/>
</dbReference>
<dbReference type="RefSeq" id="WP_344038024.1">
    <property type="nucleotide sequence ID" value="NZ_BAAAKE010000009.1"/>
</dbReference>
<proteinExistence type="predicted"/>
<comment type="caution">
    <text evidence="2">The sequence shown here is derived from an EMBL/GenBank/DDBJ whole genome shotgun (WGS) entry which is preliminary data.</text>
</comment>
<evidence type="ECO:0000256" key="1">
    <source>
        <dbReference type="SAM" id="SignalP"/>
    </source>
</evidence>
<evidence type="ECO:0008006" key="4">
    <source>
        <dbReference type="Google" id="ProtNLM"/>
    </source>
</evidence>
<reference evidence="3" key="1">
    <citation type="journal article" date="2019" name="Int. J. Syst. Evol. Microbiol.">
        <title>The Global Catalogue of Microorganisms (GCM) 10K type strain sequencing project: providing services to taxonomists for standard genome sequencing and annotation.</title>
        <authorList>
            <consortium name="The Broad Institute Genomics Platform"/>
            <consortium name="The Broad Institute Genome Sequencing Center for Infectious Disease"/>
            <person name="Wu L."/>
            <person name="Ma J."/>
        </authorList>
    </citation>
    <scope>NUCLEOTIDE SEQUENCE [LARGE SCALE GENOMIC DNA]</scope>
    <source>
        <strain evidence="3">KCTC 12848</strain>
    </source>
</reference>
<organism evidence="2 3">
    <name type="scientific">Saccharothrix xinjiangensis</name>
    <dbReference type="NCBI Taxonomy" id="204798"/>
    <lineage>
        <taxon>Bacteria</taxon>
        <taxon>Bacillati</taxon>
        <taxon>Actinomycetota</taxon>
        <taxon>Actinomycetes</taxon>
        <taxon>Pseudonocardiales</taxon>
        <taxon>Pseudonocardiaceae</taxon>
        <taxon>Saccharothrix</taxon>
    </lineage>
</organism>
<sequence length="153" mass="16334">MRRLLLVLAALLLLAPTAQAGPNPVIHVKRAGSPSLELSTTADGVVTLRPGAGGTDQRWRMYFVGSDRVVLVSLSASGCLTAVAPRDVRLLDPCSGEPDQVWARHALPDESFALENTGHAGQCLSARPFTRVELAACDNGRDRLWTAVIEPNP</sequence>
<protein>
    <recommendedName>
        <fullName evidence="4">Ricin-type beta-trefoil lectin protein</fullName>
    </recommendedName>
</protein>
<dbReference type="SUPFAM" id="SSF50370">
    <property type="entry name" value="Ricin B-like lectins"/>
    <property type="match status" value="1"/>
</dbReference>
<keyword evidence="1" id="KW-0732">Signal</keyword>
<name>A0ABV9XSQ9_9PSEU</name>
<evidence type="ECO:0000313" key="2">
    <source>
        <dbReference type="EMBL" id="MFC5052993.1"/>
    </source>
</evidence>
<dbReference type="EMBL" id="JBHSJB010000004">
    <property type="protein sequence ID" value="MFC5052993.1"/>
    <property type="molecule type" value="Genomic_DNA"/>
</dbReference>
<dbReference type="Proteomes" id="UP001595833">
    <property type="component" value="Unassembled WGS sequence"/>
</dbReference>
<gene>
    <name evidence="2" type="ORF">ACFPFM_04390</name>
</gene>
<dbReference type="InterPro" id="IPR035992">
    <property type="entry name" value="Ricin_B-like_lectins"/>
</dbReference>
<accession>A0ABV9XSQ9</accession>
<keyword evidence="3" id="KW-1185">Reference proteome</keyword>
<evidence type="ECO:0000313" key="3">
    <source>
        <dbReference type="Proteomes" id="UP001595833"/>
    </source>
</evidence>
<feature type="chain" id="PRO_5045888802" description="Ricin-type beta-trefoil lectin protein" evidence="1">
    <location>
        <begin position="21"/>
        <end position="153"/>
    </location>
</feature>
<dbReference type="PROSITE" id="PS50231">
    <property type="entry name" value="RICIN_B_LECTIN"/>
    <property type="match status" value="1"/>
</dbReference>
<feature type="signal peptide" evidence="1">
    <location>
        <begin position="1"/>
        <end position="20"/>
    </location>
</feature>